<feature type="signal peptide" evidence="1">
    <location>
        <begin position="1"/>
        <end position="24"/>
    </location>
</feature>
<gene>
    <name evidence="2" type="ORF">FRACYDRAFT_250213</name>
</gene>
<keyword evidence="3" id="KW-1185">Reference proteome</keyword>
<evidence type="ECO:0000256" key="1">
    <source>
        <dbReference type="SAM" id="SignalP"/>
    </source>
</evidence>
<evidence type="ECO:0000313" key="3">
    <source>
        <dbReference type="Proteomes" id="UP000095751"/>
    </source>
</evidence>
<name>A0A1E7ER16_9STRA</name>
<feature type="chain" id="PRO_5009192234" evidence="1">
    <location>
        <begin position="25"/>
        <end position="225"/>
    </location>
</feature>
<dbReference type="Proteomes" id="UP000095751">
    <property type="component" value="Unassembled WGS sequence"/>
</dbReference>
<proteinExistence type="predicted"/>
<dbReference type="AlphaFoldDB" id="A0A1E7ER16"/>
<sequence length="225" mass="24875">MNYFNLTHILLSTILLLAGNNVEAEAVIESQLRGGSDERKLQDNNRLVGEYVLDMVNTRNTEPYYPKWDYSGDDFIAYSNESAPSNNAVGDVGSYFHYTSISRTNPNSNCQTCDFNFEMILDARAVGGTVSITARIQWNRNTGRATITNVRTNNTNNIGVRTTAAIMSALRTTEEIRGGDFPSFLGDMRNQNQVGGNYGSQLFFSTEGTDDNFIAYVVDGNVVGN</sequence>
<dbReference type="InParanoid" id="A0A1E7ER16"/>
<organism evidence="2 3">
    <name type="scientific">Fragilariopsis cylindrus CCMP1102</name>
    <dbReference type="NCBI Taxonomy" id="635003"/>
    <lineage>
        <taxon>Eukaryota</taxon>
        <taxon>Sar</taxon>
        <taxon>Stramenopiles</taxon>
        <taxon>Ochrophyta</taxon>
        <taxon>Bacillariophyta</taxon>
        <taxon>Bacillariophyceae</taxon>
        <taxon>Bacillariophycidae</taxon>
        <taxon>Bacillariales</taxon>
        <taxon>Bacillariaceae</taxon>
        <taxon>Fragilariopsis</taxon>
    </lineage>
</organism>
<dbReference type="KEGG" id="fcy:FRACYDRAFT_250213"/>
<accession>A0A1E7ER16</accession>
<keyword evidence="1" id="KW-0732">Signal</keyword>
<dbReference type="EMBL" id="KV784382">
    <property type="protein sequence ID" value="OEU07993.1"/>
    <property type="molecule type" value="Genomic_DNA"/>
</dbReference>
<reference evidence="2 3" key="1">
    <citation type="submission" date="2016-09" db="EMBL/GenBank/DDBJ databases">
        <title>Extensive genetic diversity and differential bi-allelic expression allows diatom success in the polar Southern Ocean.</title>
        <authorList>
            <consortium name="DOE Joint Genome Institute"/>
            <person name="Mock T."/>
            <person name="Otillar R.P."/>
            <person name="Strauss J."/>
            <person name="Dupont C."/>
            <person name="Frickenhaus S."/>
            <person name="Maumus F."/>
            <person name="Mcmullan M."/>
            <person name="Sanges R."/>
            <person name="Schmutz J."/>
            <person name="Toseland A."/>
            <person name="Valas R."/>
            <person name="Veluchamy A."/>
            <person name="Ward B.J."/>
            <person name="Allen A."/>
            <person name="Barry K."/>
            <person name="Falciatore A."/>
            <person name="Ferrante M."/>
            <person name="Fortunato A.E."/>
            <person name="Gloeckner G."/>
            <person name="Gruber A."/>
            <person name="Hipkin R."/>
            <person name="Janech M."/>
            <person name="Kroth P."/>
            <person name="Leese F."/>
            <person name="Lindquist E."/>
            <person name="Lyon B.R."/>
            <person name="Martin J."/>
            <person name="Mayer C."/>
            <person name="Parker M."/>
            <person name="Quesneville H."/>
            <person name="Raymond J."/>
            <person name="Uhlig C."/>
            <person name="Valentin K.U."/>
            <person name="Worden A.Z."/>
            <person name="Armbrust E.V."/>
            <person name="Bowler C."/>
            <person name="Green B."/>
            <person name="Moulton V."/>
            <person name="Van Oosterhout C."/>
            <person name="Grigoriev I."/>
        </authorList>
    </citation>
    <scope>NUCLEOTIDE SEQUENCE [LARGE SCALE GENOMIC DNA]</scope>
    <source>
        <strain evidence="2 3">CCMP1102</strain>
    </source>
</reference>
<evidence type="ECO:0000313" key="2">
    <source>
        <dbReference type="EMBL" id="OEU07993.1"/>
    </source>
</evidence>
<protein>
    <submittedName>
        <fullName evidence="2">Uncharacterized protein</fullName>
    </submittedName>
</protein>